<dbReference type="PANTHER" id="PTHR31901:SF9">
    <property type="entry name" value="GH3 DOMAIN-CONTAINING PROTEIN"/>
    <property type="match status" value="1"/>
</dbReference>
<accession>A0A923HT06</accession>
<evidence type="ECO:0008006" key="5">
    <source>
        <dbReference type="Google" id="ProtNLM"/>
    </source>
</evidence>
<protein>
    <recommendedName>
        <fullName evidence="5">GH3 auxin-responsive promoter</fullName>
    </recommendedName>
</protein>
<dbReference type="GO" id="GO:0016881">
    <property type="term" value="F:acid-amino acid ligase activity"/>
    <property type="evidence" value="ECO:0007669"/>
    <property type="project" value="TreeGrafter"/>
</dbReference>
<dbReference type="Pfam" id="PF23572">
    <property type="entry name" value="GH3_C"/>
    <property type="match status" value="1"/>
</dbReference>
<dbReference type="InterPro" id="IPR055377">
    <property type="entry name" value="GH3_M"/>
</dbReference>
<feature type="domain" description="GH3 middle" evidence="1">
    <location>
        <begin position="349"/>
        <end position="420"/>
    </location>
</feature>
<reference evidence="3" key="2">
    <citation type="submission" date="2020-10" db="EMBL/GenBank/DDBJ databases">
        <title>Comparative genomics of the Acetobacterium genus.</title>
        <authorList>
            <person name="Marshall C."/>
            <person name="May H."/>
            <person name="Norman S."/>
        </authorList>
    </citation>
    <scope>NUCLEOTIDE SEQUENCE</scope>
    <source>
        <strain evidence="3">DER-2019</strain>
    </source>
</reference>
<gene>
    <name evidence="3" type="ORF">GH810_02720</name>
</gene>
<dbReference type="Pfam" id="PF23571">
    <property type="entry name" value="GH3_M"/>
    <property type="match status" value="1"/>
</dbReference>
<reference evidence="3" key="1">
    <citation type="submission" date="2019-10" db="EMBL/GenBank/DDBJ databases">
        <authorList>
            <person name="Ross D.E."/>
            <person name="Gulliver D."/>
        </authorList>
    </citation>
    <scope>NUCLEOTIDE SEQUENCE</scope>
    <source>
        <strain evidence="3">DER-2019</strain>
    </source>
</reference>
<dbReference type="PANTHER" id="PTHR31901">
    <property type="entry name" value="GH3 DOMAIN-CONTAINING PROTEIN"/>
    <property type="match status" value="1"/>
</dbReference>
<name>A0A923HT06_9FIRM</name>
<sequence>MIKIIPKLVYSLNVKKGYEKIKRFDELTKNAPEVNKQLMLDLVKRNASTEYGKKYHFDQIETLETYKENVPFSTYDDYAPYIERMIEGAEGLITNDPIVHYALTSGSVDNPKRIPVSEDTVKNYREYATQYSFAIICRALEKNWKKWKKGRGLNLMEVKFETLPNGLFAGSISGRGVYSIKDLLFLMFTSPKEVVFPKEIMDSKYAHLRFALTDRSLSFICSAFMTAVSDLMKYLEINWELLVDDIEKGTINAEIKIPDDVKKQLLQQIKPDPKRAAELRAEFQKGFSDPIIPRIWPEFRFVHAIGSGGFSVYTDKMRNYLGDIPIYFSIYAASESIMAICNEMESQEFVLIPDSAFYEFIPMDREGESEETLTMDQLEIGKDYEIIITNTSGFYRYRIQDVVRVMGWYQKCPKIQFVYRLNQMVSIAGEKTTEECISWAVKEFAKEAGCELVDYSVYADTMISPGRYVLLMETAERLSKDKHDEYREIIGEKLSIANPSIGKKVKSGVLSHSEITFVQEETYALYRDLMIHRGISGNQLKPVRVIDTLIKENFFFALVDKE</sequence>
<dbReference type="GO" id="GO:0005737">
    <property type="term" value="C:cytoplasm"/>
    <property type="evidence" value="ECO:0007669"/>
    <property type="project" value="TreeGrafter"/>
</dbReference>
<dbReference type="AlphaFoldDB" id="A0A923HT06"/>
<comment type="caution">
    <text evidence="3">The sequence shown here is derived from an EMBL/GenBank/DDBJ whole genome shotgun (WGS) entry which is preliminary data.</text>
</comment>
<dbReference type="InterPro" id="IPR004993">
    <property type="entry name" value="GH3"/>
</dbReference>
<dbReference type="RefSeq" id="WP_148566434.1">
    <property type="nucleotide sequence ID" value="NZ_RXYA01000004.1"/>
</dbReference>
<dbReference type="Proteomes" id="UP000616595">
    <property type="component" value="Unassembled WGS sequence"/>
</dbReference>
<dbReference type="Pfam" id="PF03321">
    <property type="entry name" value="GH3"/>
    <property type="match status" value="1"/>
</dbReference>
<proteinExistence type="predicted"/>
<feature type="domain" description="GH3 C-terminal" evidence="2">
    <location>
        <begin position="438"/>
        <end position="547"/>
    </location>
</feature>
<keyword evidence="4" id="KW-1185">Reference proteome</keyword>
<evidence type="ECO:0000259" key="2">
    <source>
        <dbReference type="Pfam" id="PF23572"/>
    </source>
</evidence>
<evidence type="ECO:0000313" key="4">
    <source>
        <dbReference type="Proteomes" id="UP000616595"/>
    </source>
</evidence>
<evidence type="ECO:0000259" key="1">
    <source>
        <dbReference type="Pfam" id="PF23571"/>
    </source>
</evidence>
<organism evidence="3 4">
    <name type="scientific">Acetobacterium paludosum</name>
    <dbReference type="NCBI Taxonomy" id="52693"/>
    <lineage>
        <taxon>Bacteria</taxon>
        <taxon>Bacillati</taxon>
        <taxon>Bacillota</taxon>
        <taxon>Clostridia</taxon>
        <taxon>Eubacteriales</taxon>
        <taxon>Eubacteriaceae</taxon>
        <taxon>Acetobacterium</taxon>
    </lineage>
</organism>
<evidence type="ECO:0000313" key="3">
    <source>
        <dbReference type="EMBL" id="MBC3887222.1"/>
    </source>
</evidence>
<dbReference type="OrthoDB" id="614636at2"/>
<dbReference type="EMBL" id="WJBD01000002">
    <property type="protein sequence ID" value="MBC3887222.1"/>
    <property type="molecule type" value="Genomic_DNA"/>
</dbReference>
<dbReference type="InterPro" id="IPR055378">
    <property type="entry name" value="GH3_C"/>
</dbReference>